<reference evidence="1 2" key="1">
    <citation type="journal article" date="2014" name="Genome Announc.">
        <title>Complete Genome Sequence of the Thermophilic Polychlorinated Biphenyl Degrader Geobacillus sp. Strain JF8 (NBRC 109937).</title>
        <authorList>
            <person name="Shintani M."/>
            <person name="Ohtsubo Y."/>
            <person name="Fukuda K."/>
            <person name="Hosoyama A."/>
            <person name="Ohji S."/>
            <person name="Yamazoe A."/>
            <person name="Fujita N."/>
            <person name="Nagata Y."/>
            <person name="Tsuda M."/>
            <person name="Hatta T."/>
            <person name="Kimbara K."/>
        </authorList>
    </citation>
    <scope>NUCLEOTIDE SEQUENCE [LARGE SCALE GENOMIC DNA]</scope>
    <source>
        <strain evidence="1 2">JF8</strain>
    </source>
</reference>
<dbReference type="Pfam" id="PF04392">
    <property type="entry name" value="ABC_sub_bind"/>
    <property type="match status" value="1"/>
</dbReference>
<sequence length="51" mass="5801">MAVAILKGEAKPSEIKPEYPKNVKLVINKQAAEKQGIKVKPEWDQMAEYME</sequence>
<dbReference type="Gene3D" id="3.40.50.2300">
    <property type="match status" value="2"/>
</dbReference>
<dbReference type="AlphaFoldDB" id="S5ZDQ3"/>
<dbReference type="KEGG" id="gjf:M493_10395"/>
<evidence type="ECO:0000313" key="2">
    <source>
        <dbReference type="Proteomes" id="UP000015500"/>
    </source>
</evidence>
<organism evidence="1 2">
    <name type="scientific">Geobacillus genomosp. 3</name>
    <dbReference type="NCBI Taxonomy" id="1921421"/>
    <lineage>
        <taxon>Bacteria</taxon>
        <taxon>Bacillati</taxon>
        <taxon>Bacillota</taxon>
        <taxon>Bacilli</taxon>
        <taxon>Bacillales</taxon>
        <taxon>Anoxybacillaceae</taxon>
        <taxon>Geobacillus</taxon>
    </lineage>
</organism>
<evidence type="ECO:0000313" key="1">
    <source>
        <dbReference type="EMBL" id="AGT32340.1"/>
    </source>
</evidence>
<proteinExistence type="predicted"/>
<name>S5ZDQ3_GEOG3</name>
<dbReference type="PATRIC" id="fig|1345697.3.peg.2007"/>
<gene>
    <name evidence="1" type="ORF">M493_10395</name>
</gene>
<accession>S5ZDQ3</accession>
<dbReference type="STRING" id="1921421.M493_10395"/>
<dbReference type="Proteomes" id="UP000015500">
    <property type="component" value="Chromosome"/>
</dbReference>
<keyword evidence="2" id="KW-1185">Reference proteome</keyword>
<dbReference type="InterPro" id="IPR007487">
    <property type="entry name" value="ABC_transpt-TYRBP-like"/>
</dbReference>
<dbReference type="HOGENOM" id="CLU_3099241_0_0_9"/>
<dbReference type="EMBL" id="CP006254">
    <property type="protein sequence ID" value="AGT32340.1"/>
    <property type="molecule type" value="Genomic_DNA"/>
</dbReference>
<protein>
    <recommendedName>
        <fullName evidence="3">ABC transporter substrate-binding protein</fullName>
    </recommendedName>
</protein>
<evidence type="ECO:0008006" key="3">
    <source>
        <dbReference type="Google" id="ProtNLM"/>
    </source>
</evidence>